<dbReference type="RefSeq" id="WP_124342675.1">
    <property type="nucleotide sequence ID" value="NZ_BHYL01000124.1"/>
</dbReference>
<sequence>MSTGPGDATFPPVELVVEEDQVAHGVLVASPDQQLVAVFAPWPTVPRGSRIRLRRPDAGTWLTPVEVTVGYPEGAAPAGSLGLVVVQEPPGAVPTLGKVAEGLVHELLDGPAPSWSSVLAEVGVEASPPAGEVTAPRDDPTARPAVAVTPGPAPTQFSWICQIFRWD</sequence>
<proteinExistence type="predicted"/>
<gene>
    <name evidence="1" type="ORF">CTKZ_17180</name>
</gene>
<name>A0A401UZQ3_9CELL</name>
<dbReference type="AlphaFoldDB" id="A0A401UZQ3"/>
<accession>A0A401UZQ3</accession>
<organism evidence="1 2">
    <name type="scientific">Cellulomonas algicola</name>
    <dbReference type="NCBI Taxonomy" id="2071633"/>
    <lineage>
        <taxon>Bacteria</taxon>
        <taxon>Bacillati</taxon>
        <taxon>Actinomycetota</taxon>
        <taxon>Actinomycetes</taxon>
        <taxon>Micrococcales</taxon>
        <taxon>Cellulomonadaceae</taxon>
        <taxon>Cellulomonas</taxon>
    </lineage>
</organism>
<evidence type="ECO:0000313" key="1">
    <source>
        <dbReference type="EMBL" id="GCD20156.1"/>
    </source>
</evidence>
<evidence type="ECO:0000313" key="2">
    <source>
        <dbReference type="Proteomes" id="UP000288246"/>
    </source>
</evidence>
<reference evidence="1 2" key="1">
    <citation type="submission" date="2018-11" db="EMBL/GenBank/DDBJ databases">
        <title>Draft genome sequence of Cellulomonas takizawaensis strain TKZ-21.</title>
        <authorList>
            <person name="Yamamura H."/>
            <person name="Hayashi T."/>
            <person name="Hamada M."/>
            <person name="Serisawa Y."/>
            <person name="Matsuyama K."/>
            <person name="Nakagawa Y."/>
            <person name="Otoguro M."/>
            <person name="Yanagida F."/>
            <person name="Hayakawa M."/>
        </authorList>
    </citation>
    <scope>NUCLEOTIDE SEQUENCE [LARGE SCALE GENOMIC DNA]</scope>
    <source>
        <strain evidence="1 2">TKZ-21</strain>
    </source>
</reference>
<protein>
    <submittedName>
        <fullName evidence="1">Uncharacterized protein</fullName>
    </submittedName>
</protein>
<dbReference type="Proteomes" id="UP000288246">
    <property type="component" value="Unassembled WGS sequence"/>
</dbReference>
<dbReference type="EMBL" id="BHYL01000124">
    <property type="protein sequence ID" value="GCD20156.1"/>
    <property type="molecule type" value="Genomic_DNA"/>
</dbReference>
<comment type="caution">
    <text evidence="1">The sequence shown here is derived from an EMBL/GenBank/DDBJ whole genome shotgun (WGS) entry which is preliminary data.</text>
</comment>
<keyword evidence="2" id="KW-1185">Reference proteome</keyword>